<evidence type="ECO:0000313" key="3">
    <source>
        <dbReference type="WBParaSite" id="SCUD_0001751401-mRNA-1"/>
    </source>
</evidence>
<reference evidence="3" key="1">
    <citation type="submission" date="2016-06" db="UniProtKB">
        <authorList>
            <consortium name="WormBaseParasite"/>
        </authorList>
    </citation>
    <scope>IDENTIFICATION</scope>
</reference>
<name>A0A183KR25_9TREM</name>
<dbReference type="STRING" id="6186.A0A183KR25"/>
<dbReference type="WBParaSite" id="SCUD_0001751401-mRNA-1">
    <property type="protein sequence ID" value="SCUD_0001751401-mRNA-1"/>
    <property type="gene ID" value="SCUD_0001751401"/>
</dbReference>
<accession>A0A183KR25</accession>
<dbReference type="EMBL" id="UZAK01039879">
    <property type="protein sequence ID" value="VDP63714.1"/>
    <property type="molecule type" value="Genomic_DNA"/>
</dbReference>
<evidence type="ECO:0000313" key="1">
    <source>
        <dbReference type="EMBL" id="VDP63714.1"/>
    </source>
</evidence>
<evidence type="ECO:0000313" key="2">
    <source>
        <dbReference type="Proteomes" id="UP000279833"/>
    </source>
</evidence>
<sequence length="162" mass="18248">MTKRLGNSSLKQAAKCNFGDQLHVQLRDRVIAGISIRGLEREQLRMPNYSFQDARAACINYAEVNELDIQSMRISSTLPRRHDEIQFHPRNSCAFRTAKCFKCGKIVHIQSVCKIAVHFTSSSTKSLNLYSNNWAVPNNHLSLSTTSKGNAHIQKRLCTSLG</sequence>
<organism evidence="3">
    <name type="scientific">Schistosoma curassoni</name>
    <dbReference type="NCBI Taxonomy" id="6186"/>
    <lineage>
        <taxon>Eukaryota</taxon>
        <taxon>Metazoa</taxon>
        <taxon>Spiralia</taxon>
        <taxon>Lophotrochozoa</taxon>
        <taxon>Platyhelminthes</taxon>
        <taxon>Trematoda</taxon>
        <taxon>Digenea</taxon>
        <taxon>Strigeidida</taxon>
        <taxon>Schistosomatoidea</taxon>
        <taxon>Schistosomatidae</taxon>
        <taxon>Schistosoma</taxon>
    </lineage>
</organism>
<protein>
    <submittedName>
        <fullName evidence="3">CCHC-type domain-containing protein</fullName>
    </submittedName>
</protein>
<gene>
    <name evidence="1" type="ORF">SCUD_LOCUS17511</name>
</gene>
<dbReference type="AlphaFoldDB" id="A0A183KR25"/>
<keyword evidence="2" id="KW-1185">Reference proteome</keyword>
<dbReference type="Proteomes" id="UP000279833">
    <property type="component" value="Unassembled WGS sequence"/>
</dbReference>
<reference evidence="1 2" key="2">
    <citation type="submission" date="2018-11" db="EMBL/GenBank/DDBJ databases">
        <authorList>
            <consortium name="Pathogen Informatics"/>
        </authorList>
    </citation>
    <scope>NUCLEOTIDE SEQUENCE [LARGE SCALE GENOMIC DNA]</scope>
    <source>
        <strain evidence="1">Dakar</strain>
        <strain evidence="2">Dakar, Senegal</strain>
    </source>
</reference>
<proteinExistence type="predicted"/>